<dbReference type="Gene3D" id="2.30.29.30">
    <property type="entry name" value="Pleckstrin-homology domain (PH domain)/Phosphotyrosine-binding domain (PTB)"/>
    <property type="match status" value="1"/>
</dbReference>
<dbReference type="Ensembl" id="ENSPTXT00000020701.1">
    <property type="protein sequence ID" value="ENSPTXP00000020087.1"/>
    <property type="gene ID" value="ENSPTXG00000013908.1"/>
</dbReference>
<dbReference type="PRINTS" id="PR00452">
    <property type="entry name" value="SH3DOMAIN"/>
</dbReference>
<dbReference type="FunFam" id="2.30.30.40:FF:000097">
    <property type="entry name" value="Putative src kinase-associated phosphoprotein 2"/>
    <property type="match status" value="1"/>
</dbReference>
<dbReference type="Gene3D" id="2.30.30.40">
    <property type="entry name" value="SH3 Domains"/>
    <property type="match status" value="1"/>
</dbReference>
<sequence>MTQNTTSIARTGCICFYLFQYDYYCEYHVLNRFFSCHMSSYTKNTESLLIPPLFFFTDSKIFGSEWQKRWCVLDNTAFYYYANEKSKQPKGIFAIESYHAQLAPYLRKDSRRDCCFELTSPDKRTYEEEEEEEEEENEKDYHNTDKEEAYDDIESFDIPSVTFNQDSTLDLDKEETMVQGKEGIYEVLPELCNEISLLGFIRRYANYYQSLWNCTGGHPDELSFQRGDLIYIISKEYNMYGWWVGELNNIVGIVPRNYLMPAYDLEE</sequence>
<keyword evidence="7" id="KW-0963">Cytoplasm</keyword>
<dbReference type="GO" id="GO:0001954">
    <property type="term" value="P:positive regulation of cell-matrix adhesion"/>
    <property type="evidence" value="ECO:0007669"/>
    <property type="project" value="Ensembl"/>
</dbReference>
<evidence type="ECO:0000256" key="9">
    <source>
        <dbReference type="ARBA" id="ARBA00022859"/>
    </source>
</evidence>
<evidence type="ECO:0000256" key="8">
    <source>
        <dbReference type="ARBA" id="ARBA00022553"/>
    </source>
</evidence>
<dbReference type="SUPFAM" id="SSF50044">
    <property type="entry name" value="SH3-domain"/>
    <property type="match status" value="1"/>
</dbReference>
<dbReference type="GO" id="GO:0050852">
    <property type="term" value="P:T cell receptor signaling pathway"/>
    <property type="evidence" value="ECO:0007669"/>
    <property type="project" value="Ensembl"/>
</dbReference>
<comment type="subcellular location">
    <subcellularLocation>
        <location evidence="2">Cell membrane</location>
    </subcellularLocation>
    <subcellularLocation>
        <location evidence="3">Cytoplasm</location>
    </subcellularLocation>
    <subcellularLocation>
        <location evidence="1">Nucleus</location>
    </subcellularLocation>
</comment>
<keyword evidence="8" id="KW-0597">Phosphoprotein</keyword>
<dbReference type="GO" id="GO:0005911">
    <property type="term" value="C:cell-cell junction"/>
    <property type="evidence" value="ECO:0007669"/>
    <property type="project" value="Ensembl"/>
</dbReference>
<dbReference type="InterPro" id="IPR001849">
    <property type="entry name" value="PH_domain"/>
</dbReference>
<keyword evidence="18" id="KW-1185">Reference proteome</keyword>
<feature type="compositionally biased region" description="Acidic residues" evidence="15">
    <location>
        <begin position="127"/>
        <end position="138"/>
    </location>
</feature>
<dbReference type="GeneTree" id="ENSGT00390000017856"/>
<name>A0A670Z7L3_PSETE</name>
<dbReference type="GO" id="GO:0034116">
    <property type="term" value="P:positive regulation of heterotypic cell-cell adhesion"/>
    <property type="evidence" value="ECO:0007669"/>
    <property type="project" value="Ensembl"/>
</dbReference>
<evidence type="ECO:0000256" key="10">
    <source>
        <dbReference type="ARBA" id="ARBA00023130"/>
    </source>
</evidence>
<gene>
    <name evidence="17" type="primary">SKAP1</name>
</gene>
<evidence type="ECO:0000256" key="6">
    <source>
        <dbReference type="ARBA" id="ARBA00022475"/>
    </source>
</evidence>
<feature type="domain" description="SH3" evidence="16">
    <location>
        <begin position="203"/>
        <end position="264"/>
    </location>
</feature>
<comment type="similarity">
    <text evidence="4">Belongs to the SKAP family.</text>
</comment>
<dbReference type="InterPro" id="IPR036028">
    <property type="entry name" value="SH3-like_dom_sf"/>
</dbReference>
<dbReference type="Pfam" id="PF00169">
    <property type="entry name" value="PH"/>
    <property type="match status" value="1"/>
</dbReference>
<keyword evidence="10" id="KW-1064">Adaptive immunity</keyword>
<dbReference type="GO" id="GO:0045944">
    <property type="term" value="P:positive regulation of transcription by RNA polymerase II"/>
    <property type="evidence" value="ECO:0007669"/>
    <property type="project" value="Ensembl"/>
</dbReference>
<dbReference type="GO" id="GO:0033634">
    <property type="term" value="P:positive regulation of cell-cell adhesion mediated by integrin"/>
    <property type="evidence" value="ECO:0007669"/>
    <property type="project" value="Ensembl"/>
</dbReference>
<dbReference type="GO" id="GO:0002821">
    <property type="term" value="P:positive regulation of adaptive immune response"/>
    <property type="evidence" value="ECO:0007669"/>
    <property type="project" value="Ensembl"/>
</dbReference>
<evidence type="ECO:0000256" key="11">
    <source>
        <dbReference type="ARBA" id="ARBA00023136"/>
    </source>
</evidence>
<evidence type="ECO:0000256" key="7">
    <source>
        <dbReference type="ARBA" id="ARBA00022490"/>
    </source>
</evidence>
<evidence type="ECO:0000256" key="5">
    <source>
        <dbReference type="ARBA" id="ARBA00022443"/>
    </source>
</evidence>
<dbReference type="Pfam" id="PF14604">
    <property type="entry name" value="SH3_9"/>
    <property type="match status" value="1"/>
</dbReference>
<dbReference type="GO" id="GO:0019901">
    <property type="term" value="F:protein kinase binding"/>
    <property type="evidence" value="ECO:0007669"/>
    <property type="project" value="Ensembl"/>
</dbReference>
<evidence type="ECO:0000313" key="18">
    <source>
        <dbReference type="Proteomes" id="UP000472273"/>
    </source>
</evidence>
<feature type="region of interest" description="Disordered" evidence="15">
    <location>
        <begin position="123"/>
        <end position="145"/>
    </location>
</feature>
<dbReference type="PANTHER" id="PTHR15129:SF1">
    <property type="entry name" value="SRC KINASE-ASSOCIATED PHOSPHOPROTEIN 1"/>
    <property type="match status" value="1"/>
</dbReference>
<evidence type="ECO:0000313" key="17">
    <source>
        <dbReference type="Ensembl" id="ENSPTXP00000020087.1"/>
    </source>
</evidence>
<evidence type="ECO:0000256" key="13">
    <source>
        <dbReference type="ARBA" id="ARBA00039670"/>
    </source>
</evidence>
<dbReference type="GO" id="GO:0033625">
    <property type="term" value="P:positive regulation of integrin activation"/>
    <property type="evidence" value="ECO:0007669"/>
    <property type="project" value="Ensembl"/>
</dbReference>
<dbReference type="GO" id="GO:0001772">
    <property type="term" value="C:immunological synapse"/>
    <property type="evidence" value="ECO:0007669"/>
    <property type="project" value="Ensembl"/>
</dbReference>
<keyword evidence="9" id="KW-0391">Immunity</keyword>
<dbReference type="GO" id="GO:0002250">
    <property type="term" value="P:adaptive immune response"/>
    <property type="evidence" value="ECO:0007669"/>
    <property type="project" value="UniProtKB-KW"/>
</dbReference>
<dbReference type="AlphaFoldDB" id="A0A670Z7L3"/>
<keyword evidence="11" id="KW-0472">Membrane</keyword>
<keyword evidence="12" id="KW-0539">Nucleus</keyword>
<evidence type="ECO:0000256" key="3">
    <source>
        <dbReference type="ARBA" id="ARBA00004496"/>
    </source>
</evidence>
<dbReference type="PROSITE" id="PS50002">
    <property type="entry name" value="SH3"/>
    <property type="match status" value="1"/>
</dbReference>
<dbReference type="SMART" id="SM00326">
    <property type="entry name" value="SH3"/>
    <property type="match status" value="1"/>
</dbReference>
<dbReference type="GO" id="GO:1903039">
    <property type="term" value="P:positive regulation of leukocyte cell-cell adhesion"/>
    <property type="evidence" value="ECO:0007669"/>
    <property type="project" value="Ensembl"/>
</dbReference>
<dbReference type="GO" id="GO:0019903">
    <property type="term" value="F:protein phosphatase binding"/>
    <property type="evidence" value="ECO:0007669"/>
    <property type="project" value="Ensembl"/>
</dbReference>
<reference evidence="17" key="1">
    <citation type="submission" date="2025-08" db="UniProtKB">
        <authorList>
            <consortium name="Ensembl"/>
        </authorList>
    </citation>
    <scope>IDENTIFICATION</scope>
</reference>
<accession>A0A670Z7L3</accession>
<dbReference type="GO" id="GO:0072659">
    <property type="term" value="P:protein localization to plasma membrane"/>
    <property type="evidence" value="ECO:0007669"/>
    <property type="project" value="Ensembl"/>
</dbReference>
<evidence type="ECO:0000256" key="2">
    <source>
        <dbReference type="ARBA" id="ARBA00004236"/>
    </source>
</evidence>
<organism evidence="17 18">
    <name type="scientific">Pseudonaja textilis</name>
    <name type="common">Eastern brown snake</name>
    <dbReference type="NCBI Taxonomy" id="8673"/>
    <lineage>
        <taxon>Eukaryota</taxon>
        <taxon>Metazoa</taxon>
        <taxon>Chordata</taxon>
        <taxon>Craniata</taxon>
        <taxon>Vertebrata</taxon>
        <taxon>Euteleostomi</taxon>
        <taxon>Lepidosauria</taxon>
        <taxon>Squamata</taxon>
        <taxon>Bifurcata</taxon>
        <taxon>Unidentata</taxon>
        <taxon>Episquamata</taxon>
        <taxon>Toxicofera</taxon>
        <taxon>Serpentes</taxon>
        <taxon>Colubroidea</taxon>
        <taxon>Elapidae</taxon>
        <taxon>Hydrophiinae</taxon>
        <taxon>Pseudonaja</taxon>
    </lineage>
</organism>
<dbReference type="Proteomes" id="UP000472273">
    <property type="component" value="Unplaced"/>
</dbReference>
<dbReference type="GO" id="GO:0042169">
    <property type="term" value="F:SH2 domain binding"/>
    <property type="evidence" value="ECO:0007669"/>
    <property type="project" value="Ensembl"/>
</dbReference>
<evidence type="ECO:0000256" key="12">
    <source>
        <dbReference type="ARBA" id="ARBA00023242"/>
    </source>
</evidence>
<proteinExistence type="inferred from homology"/>
<dbReference type="InterPro" id="IPR001452">
    <property type="entry name" value="SH3_domain"/>
</dbReference>
<evidence type="ECO:0000256" key="15">
    <source>
        <dbReference type="SAM" id="MobiDB-lite"/>
    </source>
</evidence>
<dbReference type="PANTHER" id="PTHR15129">
    <property type="entry name" value="SRC-ASSOCIATED ADAPTOR PROTEIN"/>
    <property type="match status" value="1"/>
</dbReference>
<dbReference type="InterPro" id="IPR037781">
    <property type="entry name" value="SKAP_fam"/>
</dbReference>
<dbReference type="GO" id="GO:0044853">
    <property type="term" value="C:plasma membrane raft"/>
    <property type="evidence" value="ECO:0007669"/>
    <property type="project" value="Ensembl"/>
</dbReference>
<protein>
    <recommendedName>
        <fullName evidence="13">Src kinase-associated phosphoprotein 1</fullName>
    </recommendedName>
</protein>
<dbReference type="SUPFAM" id="SSF50729">
    <property type="entry name" value="PH domain-like"/>
    <property type="match status" value="1"/>
</dbReference>
<evidence type="ECO:0000256" key="1">
    <source>
        <dbReference type="ARBA" id="ARBA00004123"/>
    </source>
</evidence>
<dbReference type="InterPro" id="IPR011993">
    <property type="entry name" value="PH-like_dom_sf"/>
</dbReference>
<dbReference type="GO" id="GO:0042101">
    <property type="term" value="C:T cell receptor complex"/>
    <property type="evidence" value="ECO:0007669"/>
    <property type="project" value="Ensembl"/>
</dbReference>
<keyword evidence="5 14" id="KW-0728">SH3 domain</keyword>
<evidence type="ECO:0000259" key="16">
    <source>
        <dbReference type="PROSITE" id="PS50002"/>
    </source>
</evidence>
<evidence type="ECO:0000256" key="4">
    <source>
        <dbReference type="ARBA" id="ARBA00005864"/>
    </source>
</evidence>
<dbReference type="GO" id="GO:0005654">
    <property type="term" value="C:nucleoplasm"/>
    <property type="evidence" value="ECO:0007669"/>
    <property type="project" value="Ensembl"/>
</dbReference>
<keyword evidence="6" id="KW-1003">Cell membrane</keyword>
<reference evidence="17" key="2">
    <citation type="submission" date="2025-09" db="UniProtKB">
        <authorList>
            <consortium name="Ensembl"/>
        </authorList>
    </citation>
    <scope>IDENTIFICATION</scope>
</reference>
<dbReference type="OMA" id="IARTGCI"/>
<dbReference type="GO" id="GO:0005829">
    <property type="term" value="C:cytosol"/>
    <property type="evidence" value="ECO:0007669"/>
    <property type="project" value="Ensembl"/>
</dbReference>
<evidence type="ECO:0000256" key="14">
    <source>
        <dbReference type="PROSITE-ProRule" id="PRU00192"/>
    </source>
</evidence>